<dbReference type="Gene3D" id="3.40.1350.10">
    <property type="match status" value="1"/>
</dbReference>
<proteinExistence type="predicted"/>
<dbReference type="RefSeq" id="WP_179268522.1">
    <property type="nucleotide sequence ID" value="NZ_CP058579.1"/>
</dbReference>
<dbReference type="OrthoDB" id="142611at2157"/>
<evidence type="ECO:0000313" key="3">
    <source>
        <dbReference type="EMBL" id="QLG61937.1"/>
    </source>
</evidence>
<evidence type="ECO:0000313" key="4">
    <source>
        <dbReference type="Proteomes" id="UP000509626"/>
    </source>
</evidence>
<organism evidence="3 4">
    <name type="scientific">Halorarum salinum</name>
    <dbReference type="NCBI Taxonomy" id="2743089"/>
    <lineage>
        <taxon>Archaea</taxon>
        <taxon>Methanobacteriati</taxon>
        <taxon>Methanobacteriota</taxon>
        <taxon>Stenosarchaea group</taxon>
        <taxon>Halobacteria</taxon>
        <taxon>Halobacteriales</taxon>
        <taxon>Haloferacaceae</taxon>
        <taxon>Halorarum</taxon>
    </lineage>
</organism>
<dbReference type="EMBL" id="CP058579">
    <property type="protein sequence ID" value="QLG61937.1"/>
    <property type="molecule type" value="Genomic_DNA"/>
</dbReference>
<dbReference type="Proteomes" id="UP000509626">
    <property type="component" value="Chromosome"/>
</dbReference>
<dbReference type="Pfam" id="PF14088">
    <property type="entry name" value="DUF4268"/>
    <property type="match status" value="1"/>
</dbReference>
<feature type="domain" description="DUF4268" evidence="2">
    <location>
        <begin position="181"/>
        <end position="315"/>
    </location>
</feature>
<feature type="region of interest" description="Disordered" evidence="1">
    <location>
        <begin position="262"/>
        <end position="283"/>
    </location>
</feature>
<dbReference type="InterPro" id="IPR011856">
    <property type="entry name" value="tRNA_endonuc-like_dom_sf"/>
</dbReference>
<reference evidence="3 4" key="1">
    <citation type="submission" date="2020-06" db="EMBL/GenBank/DDBJ databases">
        <title>NJ-3-1, isolated from saline soil.</title>
        <authorList>
            <person name="Cui H.L."/>
            <person name="Shi X."/>
        </authorList>
    </citation>
    <scope>NUCLEOTIDE SEQUENCE [LARGE SCALE GENOMIC DNA]</scope>
    <source>
        <strain evidence="3 4">NJ-3-1</strain>
    </source>
</reference>
<gene>
    <name evidence="3" type="ORF">HUG12_09480</name>
</gene>
<protein>
    <submittedName>
        <fullName evidence="3">DUF4268 domain-containing protein</fullName>
    </submittedName>
</protein>
<dbReference type="GO" id="GO:0003676">
    <property type="term" value="F:nucleic acid binding"/>
    <property type="evidence" value="ECO:0007669"/>
    <property type="project" value="InterPro"/>
</dbReference>
<dbReference type="AlphaFoldDB" id="A0A7D5Q9V8"/>
<dbReference type="InterPro" id="IPR025364">
    <property type="entry name" value="DUF4268"/>
</dbReference>
<accession>A0A7D5Q9V8</accession>
<name>A0A7D5Q9V8_9EURY</name>
<dbReference type="KEGG" id="halu:HUG12_09480"/>
<evidence type="ECO:0000259" key="2">
    <source>
        <dbReference type="Pfam" id="PF14088"/>
    </source>
</evidence>
<sequence>MRQGSPADFHELEPQDVREYWSHEAHDFTPWLADSIGSEEVSHLEDVLGLDLEVTETEKSVGKYNVDIVAEVVDDGRQVVIESQLSSSDHDHLGKSIAYAAGVDADIIVWISPTFNDEHRDAIQWLNKNSREGVDLFAIRLEVWRIGESPPAVRFNPVEDPSEWKEKAKRSKGELTETKKLQEEYWTQFRDLIEGQETLLRGRKPKPQHWYNNPIGKSGYKLQFTVNTVENKLYAQLIINDDPEAYQSLEQQKDQIEEEMGESLLWRPPEEAQGESNRSKITLRRDGFLSDKEEWEEYHEWMLDRGEQFHEVFAGRIQQS</sequence>
<keyword evidence="4" id="KW-1185">Reference proteome</keyword>
<dbReference type="GeneID" id="56037689"/>
<evidence type="ECO:0000256" key="1">
    <source>
        <dbReference type="SAM" id="MobiDB-lite"/>
    </source>
</evidence>